<evidence type="ECO:0000256" key="2">
    <source>
        <dbReference type="ARBA" id="ARBA00004413"/>
    </source>
</evidence>
<evidence type="ECO:0000256" key="7">
    <source>
        <dbReference type="ARBA" id="ARBA00022753"/>
    </source>
</evidence>
<dbReference type="AlphaFoldDB" id="A0A5E4N3F3"/>
<keyword evidence="9" id="KW-0067">ATP-binding</keyword>
<keyword evidence="4" id="KW-0597">Phosphoprotein</keyword>
<evidence type="ECO:0000256" key="10">
    <source>
        <dbReference type="ARBA" id="ARBA00023136"/>
    </source>
</evidence>
<dbReference type="EMBL" id="CABPRJ010001437">
    <property type="protein sequence ID" value="VVC36827.1"/>
    <property type="molecule type" value="Genomic_DNA"/>
</dbReference>
<evidence type="ECO:0000256" key="3">
    <source>
        <dbReference type="ARBA" id="ARBA00022475"/>
    </source>
</evidence>
<evidence type="ECO:0000259" key="13">
    <source>
        <dbReference type="PROSITE" id="PS51718"/>
    </source>
</evidence>
<dbReference type="InterPro" id="IPR018247">
    <property type="entry name" value="EF_Hand_1_Ca_BS"/>
</dbReference>
<dbReference type="Gene3D" id="1.10.238.10">
    <property type="entry name" value="EF-hand"/>
    <property type="match status" value="1"/>
</dbReference>
<evidence type="ECO:0000256" key="8">
    <source>
        <dbReference type="ARBA" id="ARBA00022837"/>
    </source>
</evidence>
<dbReference type="SMART" id="SM00054">
    <property type="entry name" value="EFh"/>
    <property type="match status" value="1"/>
</dbReference>
<keyword evidence="15" id="KW-1185">Reference proteome</keyword>
<dbReference type="FunFam" id="3.40.50.300:FF:000147">
    <property type="entry name" value="EH domain-containing protein 1"/>
    <property type="match status" value="1"/>
</dbReference>
<dbReference type="InterPro" id="IPR000261">
    <property type="entry name" value="EH_dom"/>
</dbReference>
<dbReference type="Pfam" id="PF16880">
    <property type="entry name" value="EHD_N"/>
    <property type="match status" value="1"/>
</dbReference>
<dbReference type="Pfam" id="PF18150">
    <property type="entry name" value="DUF5600"/>
    <property type="match status" value="1"/>
</dbReference>
<dbReference type="GO" id="GO:0005524">
    <property type="term" value="F:ATP binding"/>
    <property type="evidence" value="ECO:0007669"/>
    <property type="project" value="UniProtKB-KW"/>
</dbReference>
<keyword evidence="8" id="KW-0106">Calcium</keyword>
<dbReference type="GO" id="GO:0006897">
    <property type="term" value="P:endocytosis"/>
    <property type="evidence" value="ECO:0007669"/>
    <property type="project" value="TreeGrafter"/>
</dbReference>
<dbReference type="PRINTS" id="PR00195">
    <property type="entry name" value="DYNAMIN"/>
</dbReference>
<accession>A0A5E4N3F3</accession>
<dbReference type="GO" id="GO:0005509">
    <property type="term" value="F:calcium ion binding"/>
    <property type="evidence" value="ECO:0007669"/>
    <property type="project" value="InterPro"/>
</dbReference>
<dbReference type="GO" id="GO:0016197">
    <property type="term" value="P:endosomal transport"/>
    <property type="evidence" value="ECO:0007669"/>
    <property type="project" value="TreeGrafter"/>
</dbReference>
<comment type="subcellular location">
    <subcellularLocation>
        <location evidence="2">Cell membrane</location>
        <topology evidence="2">Peripheral membrane protein</topology>
        <orientation evidence="2">Cytoplasmic side</orientation>
    </subcellularLocation>
    <subcellularLocation>
        <location evidence="1">Endosome membrane</location>
        <topology evidence="1">Peripheral membrane protein</topology>
        <orientation evidence="1">Cytoplasmic side</orientation>
    </subcellularLocation>
</comment>
<dbReference type="OrthoDB" id="1716625at2759"/>
<keyword evidence="7" id="KW-0967">Endosome</keyword>
<dbReference type="PANTHER" id="PTHR11216:SF31">
    <property type="entry name" value="AT21416P"/>
    <property type="match status" value="1"/>
</dbReference>
<dbReference type="InterPro" id="IPR027417">
    <property type="entry name" value="P-loop_NTPase"/>
</dbReference>
<feature type="domain" description="EF-hand" evidence="12">
    <location>
        <begin position="485"/>
        <end position="520"/>
    </location>
</feature>
<dbReference type="FunFam" id="1.10.238.10:FF:000038">
    <property type="entry name" value="EH domain-containing protein 3"/>
    <property type="match status" value="1"/>
</dbReference>
<dbReference type="InterPro" id="IPR002048">
    <property type="entry name" value="EF_hand_dom"/>
</dbReference>
<keyword evidence="3" id="KW-1003">Cell membrane</keyword>
<evidence type="ECO:0000313" key="14">
    <source>
        <dbReference type="EMBL" id="VVC36827.1"/>
    </source>
</evidence>
<dbReference type="PROSITE" id="PS51718">
    <property type="entry name" value="G_DYNAMIN_2"/>
    <property type="match status" value="1"/>
</dbReference>
<dbReference type="InterPro" id="IPR030381">
    <property type="entry name" value="G_DYNAMIN_dom"/>
</dbReference>
<evidence type="ECO:0000259" key="11">
    <source>
        <dbReference type="PROSITE" id="PS50031"/>
    </source>
</evidence>
<keyword evidence="5" id="KW-0479">Metal-binding</keyword>
<organism evidence="14 15">
    <name type="scientific">Cinara cedri</name>
    <dbReference type="NCBI Taxonomy" id="506608"/>
    <lineage>
        <taxon>Eukaryota</taxon>
        <taxon>Metazoa</taxon>
        <taxon>Ecdysozoa</taxon>
        <taxon>Arthropoda</taxon>
        <taxon>Hexapoda</taxon>
        <taxon>Insecta</taxon>
        <taxon>Pterygota</taxon>
        <taxon>Neoptera</taxon>
        <taxon>Paraneoptera</taxon>
        <taxon>Hemiptera</taxon>
        <taxon>Sternorrhyncha</taxon>
        <taxon>Aphidomorpha</taxon>
        <taxon>Aphidoidea</taxon>
        <taxon>Aphididae</taxon>
        <taxon>Lachninae</taxon>
        <taxon>Cinara</taxon>
    </lineage>
</organism>
<keyword evidence="6" id="KW-0547">Nucleotide-binding</keyword>
<evidence type="ECO:0000313" key="15">
    <source>
        <dbReference type="Proteomes" id="UP000325440"/>
    </source>
</evidence>
<dbReference type="InterPro" id="IPR011992">
    <property type="entry name" value="EF-hand-dom_pair"/>
</dbReference>
<gene>
    <name evidence="14" type="ORF">CINCED_3A021471</name>
</gene>
<dbReference type="InterPro" id="IPR045063">
    <property type="entry name" value="Dynamin_N"/>
</dbReference>
<name>A0A5E4N3F3_9HEMI</name>
<sequence length="542" mass="61637">MLGWLRKDDGKKIETYESVLDGLREKYKSKLLPLELAYQFHDFHSPQLDDPDFDAKPMILLVGQYSTGKTTFIKHLLESDFPGIRIGPEPTTDRFIAVMYDDNESIIPGNALVVDPKRQFRPLSKFGNAFLNRFQCSLVNSPVLKGISIVDTPGILSGEKQRVDRGYDFTGVLEWFAEHVDRIILLFDAHKLDISDEFRRSIEALRGHDDKIRIILNKADMIDHQQLMRVYGALMWSLGKVLQTPEVARVYIGSFWDKPLRYDVNRRLFEDEEQDLFKDLQSLPGNAALRKLNDLIKRARLAKVHAYIISALHKEMPTMFRKDVKKKELIKNLGTIYQNIQRELQISAGDFPDIKKMQSILVNLDFSKFQSLKPHLLEEVDKMLSNDIAKLMAMIPLQDIENRKVQNGDTEPNTVIKGGAFVSVQDKASPFGYKRGEGIDAGKGETGWVVARERQKYDSIFSSLEKSDGKLSGAVAKAEMVKSKLPNSVLGKIWKLADTDGDGFLDMDEFALAMHLIQVKLEGHDLPVELPDHLVPPSKRDI</sequence>
<dbReference type="Pfam" id="PF12763">
    <property type="entry name" value="EH"/>
    <property type="match status" value="1"/>
</dbReference>
<evidence type="ECO:0000259" key="12">
    <source>
        <dbReference type="PROSITE" id="PS50222"/>
    </source>
</evidence>
<dbReference type="InterPro" id="IPR031692">
    <property type="entry name" value="EHD_N"/>
</dbReference>
<evidence type="ECO:0000256" key="4">
    <source>
        <dbReference type="ARBA" id="ARBA00022553"/>
    </source>
</evidence>
<dbReference type="SMART" id="SM00027">
    <property type="entry name" value="EH"/>
    <property type="match status" value="1"/>
</dbReference>
<evidence type="ECO:0000256" key="5">
    <source>
        <dbReference type="ARBA" id="ARBA00022723"/>
    </source>
</evidence>
<dbReference type="Proteomes" id="UP000325440">
    <property type="component" value="Unassembled WGS sequence"/>
</dbReference>
<dbReference type="Gene3D" id="3.40.50.300">
    <property type="entry name" value="P-loop containing nucleotide triphosphate hydrolases"/>
    <property type="match status" value="1"/>
</dbReference>
<dbReference type="PROSITE" id="PS50222">
    <property type="entry name" value="EF_HAND_2"/>
    <property type="match status" value="1"/>
</dbReference>
<dbReference type="SUPFAM" id="SSF47473">
    <property type="entry name" value="EF-hand"/>
    <property type="match status" value="1"/>
</dbReference>
<feature type="domain" description="EH" evidence="11">
    <location>
        <begin position="453"/>
        <end position="541"/>
    </location>
</feature>
<dbReference type="InterPro" id="IPR040990">
    <property type="entry name" value="DUF5600"/>
</dbReference>
<dbReference type="GO" id="GO:0005886">
    <property type="term" value="C:plasma membrane"/>
    <property type="evidence" value="ECO:0007669"/>
    <property type="project" value="UniProtKB-SubCell"/>
</dbReference>
<keyword evidence="10" id="KW-0472">Membrane</keyword>
<dbReference type="SUPFAM" id="SSF52540">
    <property type="entry name" value="P-loop containing nucleoside triphosphate hydrolases"/>
    <property type="match status" value="1"/>
</dbReference>
<dbReference type="InterPro" id="IPR022812">
    <property type="entry name" value="Dynamin"/>
</dbReference>
<dbReference type="Gene3D" id="1.10.268.20">
    <property type="match status" value="1"/>
</dbReference>
<dbReference type="PROSITE" id="PS50031">
    <property type="entry name" value="EH"/>
    <property type="match status" value="1"/>
</dbReference>
<reference evidence="14 15" key="1">
    <citation type="submission" date="2019-08" db="EMBL/GenBank/DDBJ databases">
        <authorList>
            <person name="Alioto T."/>
            <person name="Alioto T."/>
            <person name="Gomez Garrido J."/>
        </authorList>
    </citation>
    <scope>NUCLEOTIDE SEQUENCE [LARGE SCALE GENOMIC DNA]</scope>
</reference>
<dbReference type="PROSITE" id="PS00018">
    <property type="entry name" value="EF_HAND_1"/>
    <property type="match status" value="1"/>
</dbReference>
<protein>
    <submittedName>
        <fullName evidence="14">EH domain-containing protein, N-terminal,EH domain,Dynamin-type guanine nucleotide-binding (G)</fullName>
    </submittedName>
</protein>
<evidence type="ECO:0000256" key="6">
    <source>
        <dbReference type="ARBA" id="ARBA00022741"/>
    </source>
</evidence>
<dbReference type="CDD" id="cd00052">
    <property type="entry name" value="EH"/>
    <property type="match status" value="1"/>
</dbReference>
<dbReference type="GO" id="GO:0010008">
    <property type="term" value="C:endosome membrane"/>
    <property type="evidence" value="ECO:0007669"/>
    <property type="project" value="UniProtKB-SubCell"/>
</dbReference>
<dbReference type="PANTHER" id="PTHR11216">
    <property type="entry name" value="EH DOMAIN"/>
    <property type="match status" value="1"/>
</dbReference>
<feature type="domain" description="Dynamin-type G" evidence="13">
    <location>
        <begin position="53"/>
        <end position="284"/>
    </location>
</feature>
<evidence type="ECO:0000256" key="1">
    <source>
        <dbReference type="ARBA" id="ARBA00004125"/>
    </source>
</evidence>
<dbReference type="CDD" id="cd09913">
    <property type="entry name" value="EHD"/>
    <property type="match status" value="1"/>
</dbReference>
<dbReference type="Pfam" id="PF00350">
    <property type="entry name" value="Dynamin_N"/>
    <property type="match status" value="1"/>
</dbReference>
<evidence type="ECO:0000256" key="9">
    <source>
        <dbReference type="ARBA" id="ARBA00022840"/>
    </source>
</evidence>
<dbReference type="GO" id="GO:0005525">
    <property type="term" value="F:GTP binding"/>
    <property type="evidence" value="ECO:0007669"/>
    <property type="project" value="InterPro"/>
</dbReference>
<proteinExistence type="predicted"/>